<reference evidence="2 3" key="1">
    <citation type="journal article" date="2024" name="BMC Genomics">
        <title>De novo assembly and annotation of Popillia japonica's genome with initial clues to its potential as an invasive pest.</title>
        <authorList>
            <person name="Cucini C."/>
            <person name="Boschi S."/>
            <person name="Funari R."/>
            <person name="Cardaioli E."/>
            <person name="Iannotti N."/>
            <person name="Marturano G."/>
            <person name="Paoli F."/>
            <person name="Bruttini M."/>
            <person name="Carapelli A."/>
            <person name="Frati F."/>
            <person name="Nardi F."/>
        </authorList>
    </citation>
    <scope>NUCLEOTIDE SEQUENCE [LARGE SCALE GENOMIC DNA]</scope>
    <source>
        <strain evidence="2">DMR45628</strain>
    </source>
</reference>
<keyword evidence="3" id="KW-1185">Reference proteome</keyword>
<dbReference type="EMBL" id="JASPKY010000153">
    <property type="protein sequence ID" value="KAK9730083.1"/>
    <property type="molecule type" value="Genomic_DNA"/>
</dbReference>
<dbReference type="Proteomes" id="UP001458880">
    <property type="component" value="Unassembled WGS sequence"/>
</dbReference>
<feature type="compositionally biased region" description="Pro residues" evidence="1">
    <location>
        <begin position="27"/>
        <end position="41"/>
    </location>
</feature>
<name>A0AAW1L7L5_POPJA</name>
<protein>
    <submittedName>
        <fullName evidence="2">Uncharacterized protein</fullName>
    </submittedName>
</protein>
<evidence type="ECO:0000313" key="2">
    <source>
        <dbReference type="EMBL" id="KAK9730083.1"/>
    </source>
</evidence>
<feature type="region of interest" description="Disordered" evidence="1">
    <location>
        <begin position="81"/>
        <end position="104"/>
    </location>
</feature>
<feature type="region of interest" description="Disordered" evidence="1">
    <location>
        <begin position="117"/>
        <end position="139"/>
    </location>
</feature>
<gene>
    <name evidence="2" type="ORF">QE152_g15519</name>
</gene>
<feature type="region of interest" description="Disordered" evidence="1">
    <location>
        <begin position="13"/>
        <end position="43"/>
    </location>
</feature>
<comment type="caution">
    <text evidence="2">The sequence shown here is derived from an EMBL/GenBank/DDBJ whole genome shotgun (WGS) entry which is preliminary data.</text>
</comment>
<proteinExistence type="predicted"/>
<organism evidence="2 3">
    <name type="scientific">Popillia japonica</name>
    <name type="common">Japanese beetle</name>
    <dbReference type="NCBI Taxonomy" id="7064"/>
    <lineage>
        <taxon>Eukaryota</taxon>
        <taxon>Metazoa</taxon>
        <taxon>Ecdysozoa</taxon>
        <taxon>Arthropoda</taxon>
        <taxon>Hexapoda</taxon>
        <taxon>Insecta</taxon>
        <taxon>Pterygota</taxon>
        <taxon>Neoptera</taxon>
        <taxon>Endopterygota</taxon>
        <taxon>Coleoptera</taxon>
        <taxon>Polyphaga</taxon>
        <taxon>Scarabaeiformia</taxon>
        <taxon>Scarabaeidae</taxon>
        <taxon>Rutelinae</taxon>
        <taxon>Popillia</taxon>
    </lineage>
</organism>
<dbReference type="AlphaFoldDB" id="A0AAW1L7L5"/>
<evidence type="ECO:0000313" key="3">
    <source>
        <dbReference type="Proteomes" id="UP001458880"/>
    </source>
</evidence>
<evidence type="ECO:0000256" key="1">
    <source>
        <dbReference type="SAM" id="MobiDB-lite"/>
    </source>
</evidence>
<sequence>MTILFIKVKIIRKPSTDSPDDEELDNLPPPSPPPGSPPPHVFPARIKTHTINNIHPSYATGAPLMPVGNYTSQFRPNIPMTVPPPIHNLPHHVTSAPRAPPQIVPQHGPPVHGPMPHGVPHSIPTHPHGLSHHPSGPRL</sequence>
<accession>A0AAW1L7L5</accession>